<feature type="non-terminal residue" evidence="1">
    <location>
        <position position="1"/>
    </location>
</feature>
<proteinExistence type="predicted"/>
<sequence length="207" mass="23725">TFNNTIVQKRVGGNFTGLKLKPKKLEVLAFTYEINVVGTSVWSLSKIYKVIGSIKYDLASFLNLDLKGSSKYKVEEKLDINGSKEFTLEALFPINGNKKFKAEIIKSILGISKHHYFNIKELIGKTDFELLRDVNGKLKVSFASYKKICFGNKKILESLIELRDIKGNKKFKYEMNKDIVGKRDIISMLISSDIFNRGETWIKLHNF</sequence>
<comment type="caution">
    <text evidence="1">The sequence shown here is derived from an EMBL/GenBank/DDBJ whole genome shotgun (WGS) entry which is preliminary data.</text>
</comment>
<evidence type="ECO:0000313" key="1">
    <source>
        <dbReference type="EMBL" id="KKL17040.1"/>
    </source>
</evidence>
<name>A0A0F9B5V7_9ZZZZ</name>
<dbReference type="AlphaFoldDB" id="A0A0F9B5V7"/>
<organism evidence="1">
    <name type="scientific">marine sediment metagenome</name>
    <dbReference type="NCBI Taxonomy" id="412755"/>
    <lineage>
        <taxon>unclassified sequences</taxon>
        <taxon>metagenomes</taxon>
        <taxon>ecological metagenomes</taxon>
    </lineage>
</organism>
<accession>A0A0F9B5V7</accession>
<protein>
    <submittedName>
        <fullName evidence="1">Uncharacterized protein</fullName>
    </submittedName>
</protein>
<gene>
    <name evidence="1" type="ORF">LCGC14_2489560</name>
</gene>
<reference evidence="1" key="1">
    <citation type="journal article" date="2015" name="Nature">
        <title>Complex archaea that bridge the gap between prokaryotes and eukaryotes.</title>
        <authorList>
            <person name="Spang A."/>
            <person name="Saw J.H."/>
            <person name="Jorgensen S.L."/>
            <person name="Zaremba-Niedzwiedzka K."/>
            <person name="Martijn J."/>
            <person name="Lind A.E."/>
            <person name="van Eijk R."/>
            <person name="Schleper C."/>
            <person name="Guy L."/>
            <person name="Ettema T.J."/>
        </authorList>
    </citation>
    <scope>NUCLEOTIDE SEQUENCE</scope>
</reference>
<dbReference type="EMBL" id="LAZR01039426">
    <property type="protein sequence ID" value="KKL17040.1"/>
    <property type="molecule type" value="Genomic_DNA"/>
</dbReference>